<dbReference type="PROSITE" id="PS51219">
    <property type="entry name" value="DPCK"/>
    <property type="match status" value="1"/>
</dbReference>
<organism evidence="3 4">
    <name type="scientific">Polarella glacialis</name>
    <name type="common">Dinoflagellate</name>
    <dbReference type="NCBI Taxonomy" id="89957"/>
    <lineage>
        <taxon>Eukaryota</taxon>
        <taxon>Sar</taxon>
        <taxon>Alveolata</taxon>
        <taxon>Dinophyceae</taxon>
        <taxon>Suessiales</taxon>
        <taxon>Suessiaceae</taxon>
        <taxon>Polarella</taxon>
    </lineage>
</organism>
<dbReference type="GO" id="GO:0015937">
    <property type="term" value="P:coenzyme A biosynthetic process"/>
    <property type="evidence" value="ECO:0007669"/>
    <property type="project" value="InterPro"/>
</dbReference>
<reference evidence="3" key="1">
    <citation type="submission" date="2021-02" db="EMBL/GenBank/DDBJ databases">
        <authorList>
            <person name="Dougan E. K."/>
            <person name="Rhodes N."/>
            <person name="Thang M."/>
            <person name="Chan C."/>
        </authorList>
    </citation>
    <scope>NUCLEOTIDE SEQUENCE</scope>
</reference>
<evidence type="ECO:0000256" key="1">
    <source>
        <dbReference type="ARBA" id="ARBA00022741"/>
    </source>
</evidence>
<keyword evidence="2" id="KW-0067">ATP-binding</keyword>
<sequence length="237" mass="24898">MSASDPSSPRKLIVGLTGGIGCGKSTLLQHLRSFGCACCDDDAIVHSLYSPGGAAVEPLRRLFGEGELPLETSGALSRAKLSALIQSAANPGEALRGVEAVVHPLVFQAKKAFIDSASSWLVILDTPLLLEGLHAQGVERGPGYLDAIILVACATEVQRRRCLARPEMTEQKLELILQRQMKAAERLAYADFVVDTAPAGLDTVSSQVAGRSQAAGIVGQLAARHGGPLQLKAVPRT</sequence>
<evidence type="ECO:0000313" key="3">
    <source>
        <dbReference type="EMBL" id="CAE8649954.1"/>
    </source>
</evidence>
<dbReference type="GO" id="GO:0005524">
    <property type="term" value="F:ATP binding"/>
    <property type="evidence" value="ECO:0007669"/>
    <property type="project" value="UniProtKB-KW"/>
</dbReference>
<dbReference type="InterPro" id="IPR001977">
    <property type="entry name" value="Depp_CoAkinase"/>
</dbReference>
<dbReference type="SUPFAM" id="SSF52540">
    <property type="entry name" value="P-loop containing nucleoside triphosphate hydrolases"/>
    <property type="match status" value="1"/>
</dbReference>
<dbReference type="NCBIfam" id="TIGR00152">
    <property type="entry name" value="dephospho-CoA kinase"/>
    <property type="match status" value="1"/>
</dbReference>
<dbReference type="EMBL" id="CAJNNW010008364">
    <property type="protein sequence ID" value="CAE8649954.1"/>
    <property type="molecule type" value="Genomic_DNA"/>
</dbReference>
<protein>
    <recommendedName>
        <fullName evidence="5">Dephospho-CoA kinase</fullName>
    </recommendedName>
</protein>
<dbReference type="CDD" id="cd02022">
    <property type="entry name" value="DPCK"/>
    <property type="match status" value="1"/>
</dbReference>
<evidence type="ECO:0000256" key="2">
    <source>
        <dbReference type="ARBA" id="ARBA00022840"/>
    </source>
</evidence>
<feature type="non-terminal residue" evidence="3">
    <location>
        <position position="237"/>
    </location>
</feature>
<name>A0A813IF99_POLGL</name>
<comment type="caution">
    <text evidence="3">The sequence shown here is derived from an EMBL/GenBank/DDBJ whole genome shotgun (WGS) entry which is preliminary data.</text>
</comment>
<dbReference type="Pfam" id="PF01121">
    <property type="entry name" value="CoaE"/>
    <property type="match status" value="1"/>
</dbReference>
<gene>
    <name evidence="3" type="ORF">PGLA2088_LOCUS7887</name>
</gene>
<dbReference type="InterPro" id="IPR027417">
    <property type="entry name" value="P-loop_NTPase"/>
</dbReference>
<dbReference type="HAMAP" id="MF_00376">
    <property type="entry name" value="Dephospho_CoA_kinase"/>
    <property type="match status" value="1"/>
</dbReference>
<proteinExistence type="inferred from homology"/>
<evidence type="ECO:0000313" key="4">
    <source>
        <dbReference type="Proteomes" id="UP000626109"/>
    </source>
</evidence>
<dbReference type="AlphaFoldDB" id="A0A813IF99"/>
<dbReference type="GO" id="GO:0004140">
    <property type="term" value="F:dephospho-CoA kinase activity"/>
    <property type="evidence" value="ECO:0007669"/>
    <property type="project" value="InterPro"/>
</dbReference>
<keyword evidence="1" id="KW-0547">Nucleotide-binding</keyword>
<dbReference type="PANTHER" id="PTHR10695">
    <property type="entry name" value="DEPHOSPHO-COA KINASE-RELATED"/>
    <property type="match status" value="1"/>
</dbReference>
<dbReference type="PANTHER" id="PTHR10695:SF46">
    <property type="entry name" value="BIFUNCTIONAL COENZYME A SYNTHASE-RELATED"/>
    <property type="match status" value="1"/>
</dbReference>
<accession>A0A813IF99</accession>
<dbReference type="Proteomes" id="UP000626109">
    <property type="component" value="Unassembled WGS sequence"/>
</dbReference>
<dbReference type="Gene3D" id="3.40.50.300">
    <property type="entry name" value="P-loop containing nucleotide triphosphate hydrolases"/>
    <property type="match status" value="1"/>
</dbReference>
<evidence type="ECO:0008006" key="5">
    <source>
        <dbReference type="Google" id="ProtNLM"/>
    </source>
</evidence>